<dbReference type="EMBL" id="OCMT01000001">
    <property type="protein sequence ID" value="SOD13331.1"/>
    <property type="molecule type" value="Genomic_DNA"/>
</dbReference>
<organism evidence="2 3">
    <name type="scientific">Pedobacter xixiisoli</name>
    <dbReference type="NCBI Taxonomy" id="1476464"/>
    <lineage>
        <taxon>Bacteria</taxon>
        <taxon>Pseudomonadati</taxon>
        <taxon>Bacteroidota</taxon>
        <taxon>Sphingobacteriia</taxon>
        <taxon>Sphingobacteriales</taxon>
        <taxon>Sphingobacteriaceae</taxon>
        <taxon>Pedobacter</taxon>
    </lineage>
</organism>
<reference evidence="3" key="1">
    <citation type="submission" date="2017-09" db="EMBL/GenBank/DDBJ databases">
        <authorList>
            <person name="Varghese N."/>
            <person name="Submissions S."/>
        </authorList>
    </citation>
    <scope>NUCLEOTIDE SEQUENCE [LARGE SCALE GENOMIC DNA]</scope>
    <source>
        <strain evidence="3">CGMCC 1.12803</strain>
    </source>
</reference>
<accession>A0A285ZUJ9</accession>
<sequence>MIYQKHTKKLIKRTLLLMLLPIITSCGNGDQPDYNYTEEETKQFLNEITANAKASITDLTEINKQPANEFGIVTRYPLPENRLKEYNDNDGTMVNKDDDISDFASYVFKTYELTNENNEKLQFVDNGRAVYLQEYGLWEYDKVLCQNLGITLKLDGKFKTLKGFITIEFKMPKNLNKEVKIPVAISVEDKISE</sequence>
<proteinExistence type="predicted"/>
<keyword evidence="1" id="KW-0732">Signal</keyword>
<feature type="chain" id="PRO_5013261801" evidence="1">
    <location>
        <begin position="29"/>
        <end position="193"/>
    </location>
</feature>
<dbReference type="OrthoDB" id="8858598at2"/>
<evidence type="ECO:0000256" key="1">
    <source>
        <dbReference type="SAM" id="SignalP"/>
    </source>
</evidence>
<gene>
    <name evidence="2" type="ORF">SAMN06297358_1158</name>
</gene>
<keyword evidence="3" id="KW-1185">Reference proteome</keyword>
<dbReference type="AlphaFoldDB" id="A0A285ZUJ9"/>
<evidence type="ECO:0000313" key="2">
    <source>
        <dbReference type="EMBL" id="SOD13331.1"/>
    </source>
</evidence>
<protein>
    <submittedName>
        <fullName evidence="2">Uncharacterized protein</fullName>
    </submittedName>
</protein>
<name>A0A285ZUJ9_9SPHI</name>
<dbReference type="RefSeq" id="WP_097129645.1">
    <property type="nucleotide sequence ID" value="NZ_OCMT01000001.1"/>
</dbReference>
<dbReference type="Proteomes" id="UP000219281">
    <property type="component" value="Unassembled WGS sequence"/>
</dbReference>
<feature type="signal peptide" evidence="1">
    <location>
        <begin position="1"/>
        <end position="28"/>
    </location>
</feature>
<dbReference type="PROSITE" id="PS51257">
    <property type="entry name" value="PROKAR_LIPOPROTEIN"/>
    <property type="match status" value="1"/>
</dbReference>
<evidence type="ECO:0000313" key="3">
    <source>
        <dbReference type="Proteomes" id="UP000219281"/>
    </source>
</evidence>